<feature type="transmembrane region" description="Helical" evidence="1">
    <location>
        <begin position="95"/>
        <end position="114"/>
    </location>
</feature>
<dbReference type="GeneID" id="300406136"/>
<keyword evidence="1" id="KW-0812">Transmembrane</keyword>
<dbReference type="EMBL" id="CABPSK010000004">
    <property type="protein sequence ID" value="VVE40882.1"/>
    <property type="molecule type" value="Genomic_DNA"/>
</dbReference>
<evidence type="ECO:0000313" key="3">
    <source>
        <dbReference type="Proteomes" id="UP000366945"/>
    </source>
</evidence>
<feature type="transmembrane region" description="Helical" evidence="1">
    <location>
        <begin position="48"/>
        <end position="66"/>
    </location>
</feature>
<keyword evidence="1" id="KW-1133">Transmembrane helix</keyword>
<name>A0A5E4XXQ8_9BURK</name>
<feature type="transmembrane region" description="Helical" evidence="1">
    <location>
        <begin position="134"/>
        <end position="154"/>
    </location>
</feature>
<keyword evidence="1" id="KW-0472">Membrane</keyword>
<organism evidence="2 3">
    <name type="scientific">Pandoraea pneumonica</name>
    <dbReference type="NCBI Taxonomy" id="2508299"/>
    <lineage>
        <taxon>Bacteria</taxon>
        <taxon>Pseudomonadati</taxon>
        <taxon>Pseudomonadota</taxon>
        <taxon>Betaproteobacteria</taxon>
        <taxon>Burkholderiales</taxon>
        <taxon>Burkholderiaceae</taxon>
        <taxon>Pandoraea</taxon>
    </lineage>
</organism>
<keyword evidence="3" id="KW-1185">Reference proteome</keyword>
<sequence>MHRPSIVTGIAYVQLLSALHILKAFDGSYTNRIPLYIGSPFSVHTQWTYLAILLPVTVVVGIGLVLGKKWARWLLAAMVVATAAFTIPTQSAQGVYLYALTLLMGAALIALLFFTPSARAYFGRPRDANRSFSLRNFVAGATFAFCAVNTALILKDRFASQVGLLTTAAVLAFLSFPALLLGMVIRWDITSACRNAATVLLSTALFLACRFLLVTVYVNTSQPGTFPLTVELDSVILTAVVALLGVLLAKLSAYRVSRTQFAATES</sequence>
<evidence type="ECO:0000256" key="1">
    <source>
        <dbReference type="SAM" id="Phobius"/>
    </source>
</evidence>
<feature type="transmembrane region" description="Helical" evidence="1">
    <location>
        <begin position="230"/>
        <end position="249"/>
    </location>
</feature>
<feature type="transmembrane region" description="Helical" evidence="1">
    <location>
        <begin position="197"/>
        <end position="218"/>
    </location>
</feature>
<dbReference type="RefSeq" id="WP_150681370.1">
    <property type="nucleotide sequence ID" value="NZ_CABPSK010000004.1"/>
</dbReference>
<evidence type="ECO:0000313" key="2">
    <source>
        <dbReference type="EMBL" id="VVE40882.1"/>
    </source>
</evidence>
<dbReference type="Proteomes" id="UP000366945">
    <property type="component" value="Unassembled WGS sequence"/>
</dbReference>
<gene>
    <name evidence="2" type="ORF">PPN31114_04145</name>
</gene>
<feature type="transmembrane region" description="Helical" evidence="1">
    <location>
        <begin position="73"/>
        <end position="89"/>
    </location>
</feature>
<feature type="transmembrane region" description="Helical" evidence="1">
    <location>
        <begin position="160"/>
        <end position="185"/>
    </location>
</feature>
<reference evidence="2 3" key="1">
    <citation type="submission" date="2019-08" db="EMBL/GenBank/DDBJ databases">
        <authorList>
            <person name="Peeters C."/>
        </authorList>
    </citation>
    <scope>NUCLEOTIDE SEQUENCE [LARGE SCALE GENOMIC DNA]</scope>
    <source>
        <strain evidence="2 3">LMG 31114</strain>
    </source>
</reference>
<proteinExistence type="predicted"/>
<protein>
    <submittedName>
        <fullName evidence="2">Uncharacterized protein</fullName>
    </submittedName>
</protein>
<dbReference type="AlphaFoldDB" id="A0A5E4XXQ8"/>
<dbReference type="OrthoDB" id="9901943at2"/>
<accession>A0A5E4XXQ8</accession>